<dbReference type="EC" id="3.1.-.-" evidence="5"/>
<keyword evidence="2 5" id="KW-0540">Nuclease</keyword>
<evidence type="ECO:0000313" key="7">
    <source>
        <dbReference type="EMBL" id="ACV11671.1"/>
    </source>
</evidence>
<organism evidence="7 8">
    <name type="scientific">Halorhabdus utahensis (strain DSM 12940 / JCM 11049 / AX-2)</name>
    <dbReference type="NCBI Taxonomy" id="519442"/>
    <lineage>
        <taxon>Archaea</taxon>
        <taxon>Methanobacteriati</taxon>
        <taxon>Methanobacteriota</taxon>
        <taxon>Stenosarchaea group</taxon>
        <taxon>Halobacteria</taxon>
        <taxon>Halobacteriales</taxon>
        <taxon>Haloarculaceae</taxon>
        <taxon>Halorhabdus</taxon>
    </lineage>
</organism>
<dbReference type="Pfam" id="PF01850">
    <property type="entry name" value="PIN"/>
    <property type="match status" value="1"/>
</dbReference>
<dbReference type="GeneID" id="8383775"/>
<dbReference type="GO" id="GO:0016075">
    <property type="term" value="P:rRNA catabolic process"/>
    <property type="evidence" value="ECO:0007669"/>
    <property type="project" value="TreeGrafter"/>
</dbReference>
<accession>C7NP84</accession>
<keyword evidence="1 5" id="KW-1277">Toxin-antitoxin system</keyword>
<dbReference type="GO" id="GO:0000287">
    <property type="term" value="F:magnesium ion binding"/>
    <property type="evidence" value="ECO:0007669"/>
    <property type="project" value="UniProtKB-UniRule"/>
</dbReference>
<name>C7NP84_HALUD</name>
<keyword evidence="5" id="KW-0460">Magnesium</keyword>
<dbReference type="InterPro" id="IPR029060">
    <property type="entry name" value="PIN-like_dom_sf"/>
</dbReference>
<dbReference type="InterPro" id="IPR022907">
    <property type="entry name" value="VapC_family"/>
</dbReference>
<evidence type="ECO:0000256" key="5">
    <source>
        <dbReference type="HAMAP-Rule" id="MF_00265"/>
    </source>
</evidence>
<keyword evidence="8" id="KW-1185">Reference proteome</keyword>
<feature type="domain" description="PIN" evidence="6">
    <location>
        <begin position="4"/>
        <end position="130"/>
    </location>
</feature>
<dbReference type="HOGENOM" id="CLU_136715_3_0_2"/>
<dbReference type="InterPro" id="IPR002716">
    <property type="entry name" value="PIN_dom"/>
</dbReference>
<proteinExistence type="inferred from homology"/>
<dbReference type="KEGG" id="hut:Huta_1496"/>
<sequence>MARIVLDTNVLFAAASARDRYHDRAREIVRGIDHGDLPEAVVSNYVLAETLNLTREKLGPEAANALLDRLLEGAHFEVNHAPRADFNAAQALFRRYDALSFVDATIVAYLEREGSEYLYSFDDDFDAVEELTRLDTAVNPFE</sequence>
<keyword evidence="3 5" id="KW-0479">Metal-binding</keyword>
<evidence type="ECO:0000256" key="2">
    <source>
        <dbReference type="ARBA" id="ARBA00022722"/>
    </source>
</evidence>
<dbReference type="eggNOG" id="arCOG04502">
    <property type="taxonomic scope" value="Archaea"/>
</dbReference>
<dbReference type="GO" id="GO:0090729">
    <property type="term" value="F:toxin activity"/>
    <property type="evidence" value="ECO:0007669"/>
    <property type="project" value="UniProtKB-KW"/>
</dbReference>
<reference evidence="7 8" key="1">
    <citation type="journal article" date="2009" name="Stand. Genomic Sci.">
        <title>Complete genome sequence of Halorhabdus utahensis type strain (AX-2).</title>
        <authorList>
            <person name="Anderson I."/>
            <person name="Tindall B.J."/>
            <person name="Pomrenke H."/>
            <person name="Goker M."/>
            <person name="Lapidus A."/>
            <person name="Nolan M."/>
            <person name="Copeland A."/>
            <person name="Glavina Del Rio T."/>
            <person name="Chen F."/>
            <person name="Tice H."/>
            <person name="Cheng J.F."/>
            <person name="Lucas S."/>
            <person name="Chertkov O."/>
            <person name="Bruce D."/>
            <person name="Brettin T."/>
            <person name="Detter J.C."/>
            <person name="Han C."/>
            <person name="Goodwin L."/>
            <person name="Land M."/>
            <person name="Hauser L."/>
            <person name="Chang Y.J."/>
            <person name="Jeffries C.D."/>
            <person name="Pitluck S."/>
            <person name="Pati A."/>
            <person name="Mavromatis K."/>
            <person name="Ivanova N."/>
            <person name="Ovchinnikova G."/>
            <person name="Chen A."/>
            <person name="Palaniappan K."/>
            <person name="Chain P."/>
            <person name="Rohde M."/>
            <person name="Bristow J."/>
            <person name="Eisen J.A."/>
            <person name="Markowitz V."/>
            <person name="Hugenholtz P."/>
            <person name="Kyrpides N.C."/>
            <person name="Klenk H.P."/>
        </authorList>
    </citation>
    <scope>NUCLEOTIDE SEQUENCE [LARGE SCALE GENOMIC DNA]</scope>
    <source>
        <strain evidence="8">DSM 12940 / JCM 11049 / AX-2</strain>
    </source>
</reference>
<dbReference type="GO" id="GO:0016787">
    <property type="term" value="F:hydrolase activity"/>
    <property type="evidence" value="ECO:0007669"/>
    <property type="project" value="UniProtKB-KW"/>
</dbReference>
<dbReference type="SUPFAM" id="SSF88723">
    <property type="entry name" value="PIN domain-like"/>
    <property type="match status" value="1"/>
</dbReference>
<dbReference type="AlphaFoldDB" id="C7NP84"/>
<dbReference type="Proteomes" id="UP000002071">
    <property type="component" value="Chromosome"/>
</dbReference>
<keyword evidence="4 5" id="KW-0378">Hydrolase</keyword>
<gene>
    <name evidence="5" type="primary">vapC</name>
    <name evidence="7" type="ordered locus">Huta_1496</name>
</gene>
<comment type="function">
    <text evidence="5">Toxic component of a toxin-antitoxin (TA) system. An RNase.</text>
</comment>
<dbReference type="InterPro" id="IPR039018">
    <property type="entry name" value="VapC20-like"/>
</dbReference>
<dbReference type="EMBL" id="CP001687">
    <property type="protein sequence ID" value="ACV11671.1"/>
    <property type="molecule type" value="Genomic_DNA"/>
</dbReference>
<evidence type="ECO:0000256" key="4">
    <source>
        <dbReference type="ARBA" id="ARBA00022801"/>
    </source>
</evidence>
<dbReference type="HAMAP" id="MF_00265">
    <property type="entry name" value="VapC_Nob1"/>
    <property type="match status" value="1"/>
</dbReference>
<evidence type="ECO:0000256" key="1">
    <source>
        <dbReference type="ARBA" id="ARBA00022649"/>
    </source>
</evidence>
<evidence type="ECO:0000259" key="6">
    <source>
        <dbReference type="Pfam" id="PF01850"/>
    </source>
</evidence>
<comment type="similarity">
    <text evidence="5">Belongs to the PINc/VapC protein family.</text>
</comment>
<evidence type="ECO:0000256" key="3">
    <source>
        <dbReference type="ARBA" id="ARBA00022723"/>
    </source>
</evidence>
<dbReference type="RefSeq" id="WP_015789245.1">
    <property type="nucleotide sequence ID" value="NC_013158.1"/>
</dbReference>
<evidence type="ECO:0000313" key="8">
    <source>
        <dbReference type="Proteomes" id="UP000002071"/>
    </source>
</evidence>
<feature type="binding site" evidence="5">
    <location>
        <position position="103"/>
    </location>
    <ligand>
        <name>Mg(2+)</name>
        <dbReference type="ChEBI" id="CHEBI:18420"/>
    </ligand>
</feature>
<dbReference type="PANTHER" id="PTHR42188">
    <property type="entry name" value="23S RRNA-SPECIFIC ENDONUCLEASE VAPC20"/>
    <property type="match status" value="1"/>
</dbReference>
<comment type="cofactor">
    <cofactor evidence="5">
        <name>Mg(2+)</name>
        <dbReference type="ChEBI" id="CHEBI:18420"/>
    </cofactor>
</comment>
<dbReference type="GO" id="GO:0004521">
    <property type="term" value="F:RNA endonuclease activity"/>
    <property type="evidence" value="ECO:0007669"/>
    <property type="project" value="InterPro"/>
</dbReference>
<protein>
    <recommendedName>
        <fullName evidence="5">Ribonuclease VapC</fullName>
        <shortName evidence="5">RNase VapC</shortName>
        <ecNumber evidence="5">3.1.-.-</ecNumber>
    </recommendedName>
    <alternativeName>
        <fullName evidence="5">Putative toxin VapC</fullName>
    </alternativeName>
</protein>
<feature type="binding site" evidence="5">
    <location>
        <position position="7"/>
    </location>
    <ligand>
        <name>Mg(2+)</name>
        <dbReference type="ChEBI" id="CHEBI:18420"/>
    </ligand>
</feature>
<dbReference type="Gene3D" id="3.40.50.1010">
    <property type="entry name" value="5'-nuclease"/>
    <property type="match status" value="1"/>
</dbReference>
<dbReference type="PANTHER" id="PTHR42188:SF1">
    <property type="entry name" value="23S RRNA-SPECIFIC ENDONUCLEASE VAPC20"/>
    <property type="match status" value="1"/>
</dbReference>
<dbReference type="OrthoDB" id="41298at2157"/>
<keyword evidence="5" id="KW-0800">Toxin</keyword>